<proteinExistence type="predicted"/>
<accession>A0A5B9FU17</accession>
<reference evidence="1 2" key="1">
    <citation type="submission" date="2019-08" db="EMBL/GenBank/DDBJ databases">
        <title>Flavobacterium alkalisoli sp. nov., isolated from rhizosphere soil of Suaeda salsa.</title>
        <authorList>
            <person name="Sun J.-Q."/>
            <person name="Xu L."/>
        </authorList>
    </citation>
    <scope>NUCLEOTIDE SEQUENCE [LARGE SCALE GENOMIC DNA]</scope>
    <source>
        <strain evidence="1 2">XS-5</strain>
    </source>
</reference>
<dbReference type="EMBL" id="CP042831">
    <property type="protein sequence ID" value="QEE50475.1"/>
    <property type="molecule type" value="Genomic_DNA"/>
</dbReference>
<dbReference type="PROSITE" id="PS51257">
    <property type="entry name" value="PROKAR_LIPOPROTEIN"/>
    <property type="match status" value="1"/>
</dbReference>
<keyword evidence="2" id="KW-1185">Reference proteome</keyword>
<dbReference type="AlphaFoldDB" id="A0A5B9FU17"/>
<name>A0A5B9FU17_9FLAO</name>
<protein>
    <recommendedName>
        <fullName evidence="3">Lipoprotein</fullName>
    </recommendedName>
</protein>
<dbReference type="OrthoDB" id="1345629at2"/>
<evidence type="ECO:0008006" key="3">
    <source>
        <dbReference type="Google" id="ProtNLM"/>
    </source>
</evidence>
<dbReference type="RefSeq" id="WP_147583943.1">
    <property type="nucleotide sequence ID" value="NZ_CP042831.1"/>
</dbReference>
<sequence>MKKITFLFFTIILIISCKESAMHELYGVEFYFKDAQPVMDSELNSFPLKFRGVYKITGQERDLCIADKYIYYEYPIKGSINKSELSSLKDSVVYSDGKLILVENGLKTVYEAKQKGDTIYFSTMIRDTVFGISENDKLKHIKGSLVLNKKDSVYWNVRMLSMQKDTLIWSYFSDKEDCKMLKPIVKDITINKDTTKVFLQPTRREFVKLLSKGTFNSNIYIRQKE</sequence>
<evidence type="ECO:0000313" key="1">
    <source>
        <dbReference type="EMBL" id="QEE50475.1"/>
    </source>
</evidence>
<gene>
    <name evidence="1" type="ORF">FUA48_13095</name>
</gene>
<dbReference type="KEGG" id="fak:FUA48_13095"/>
<organism evidence="1 2">
    <name type="scientific">Flavobacterium alkalisoli</name>
    <dbReference type="NCBI Taxonomy" id="2602769"/>
    <lineage>
        <taxon>Bacteria</taxon>
        <taxon>Pseudomonadati</taxon>
        <taxon>Bacteroidota</taxon>
        <taxon>Flavobacteriia</taxon>
        <taxon>Flavobacteriales</taxon>
        <taxon>Flavobacteriaceae</taxon>
        <taxon>Flavobacterium</taxon>
    </lineage>
</organism>
<evidence type="ECO:0000313" key="2">
    <source>
        <dbReference type="Proteomes" id="UP000321222"/>
    </source>
</evidence>
<dbReference type="Proteomes" id="UP000321222">
    <property type="component" value="Chromosome"/>
</dbReference>